<dbReference type="AlphaFoldDB" id="A0A8B9SR86"/>
<feature type="compositionally biased region" description="Basic and acidic residues" evidence="1">
    <location>
        <begin position="242"/>
        <end position="260"/>
    </location>
</feature>
<reference evidence="2" key="2">
    <citation type="submission" date="2025-08" db="UniProtKB">
        <authorList>
            <consortium name="Ensembl"/>
        </authorList>
    </citation>
    <scope>IDENTIFICATION</scope>
</reference>
<organism evidence="2 3">
    <name type="scientific">Anas platyrhynchos</name>
    <name type="common">Mallard</name>
    <name type="synonym">Anas boschas</name>
    <dbReference type="NCBI Taxonomy" id="8839"/>
    <lineage>
        <taxon>Eukaryota</taxon>
        <taxon>Metazoa</taxon>
        <taxon>Chordata</taxon>
        <taxon>Craniata</taxon>
        <taxon>Vertebrata</taxon>
        <taxon>Euteleostomi</taxon>
        <taxon>Archelosauria</taxon>
        <taxon>Archosauria</taxon>
        <taxon>Dinosauria</taxon>
        <taxon>Saurischia</taxon>
        <taxon>Theropoda</taxon>
        <taxon>Coelurosauria</taxon>
        <taxon>Aves</taxon>
        <taxon>Neognathae</taxon>
        <taxon>Galloanserae</taxon>
        <taxon>Anseriformes</taxon>
        <taxon>Anatidae</taxon>
        <taxon>Anatinae</taxon>
        <taxon>Anas</taxon>
    </lineage>
</organism>
<feature type="compositionally biased region" description="Acidic residues" evidence="1">
    <location>
        <begin position="232"/>
        <end position="241"/>
    </location>
</feature>
<feature type="compositionally biased region" description="Polar residues" evidence="1">
    <location>
        <begin position="1"/>
        <end position="32"/>
    </location>
</feature>
<proteinExistence type="predicted"/>
<dbReference type="Ensembl" id="ENSAPLT00020010663.1">
    <property type="protein sequence ID" value="ENSAPLP00020009907.1"/>
    <property type="gene ID" value="ENSAPLG00020007274.1"/>
</dbReference>
<evidence type="ECO:0000256" key="1">
    <source>
        <dbReference type="SAM" id="MobiDB-lite"/>
    </source>
</evidence>
<evidence type="ECO:0000313" key="3">
    <source>
        <dbReference type="Proteomes" id="UP000694400"/>
    </source>
</evidence>
<protein>
    <submittedName>
        <fullName evidence="2">Uncharacterized protein</fullName>
    </submittedName>
</protein>
<dbReference type="Proteomes" id="UP000694400">
    <property type="component" value="Chromosome 16"/>
</dbReference>
<feature type="region of interest" description="Disordered" evidence="1">
    <location>
        <begin position="1"/>
        <end position="83"/>
    </location>
</feature>
<feature type="region of interest" description="Disordered" evidence="1">
    <location>
        <begin position="201"/>
        <end position="274"/>
    </location>
</feature>
<name>A0A8B9SR86_ANAPL</name>
<reference evidence="2" key="1">
    <citation type="submission" date="2019-08" db="EMBL/GenBank/DDBJ databases">
        <title>Three high-quality genomes provides insights into domestication of ducks.</title>
        <authorList>
            <person name="Hou Z.C."/>
            <person name="Zhu F."/>
            <person name="Yin Z.T."/>
            <person name="Zhang F."/>
        </authorList>
    </citation>
    <scope>NUCLEOTIDE SEQUENCE [LARGE SCALE GENOMIC DNA]</scope>
</reference>
<sequence>MNDSTWISADQHLNSSLSPSQDESMRSPQNLHGQEDDDSSSESCSGNGSSTLNPSTSSSTQGDSAFPEMNGNGTAAPMDFTASADDQPINLCDKLTPAHVTPSYQSDSCSTDGLRSRVKYAVKTTAEVRGWAGLRGPDPRGTARGERAHVVLAGWAARGRLGHKEGEQQHQDKERASELPIPWLCPWGGAGCPLVIPVSSQSPPYSSGSYDSIKTEVSGCPEDLTVGRAPTADEDDDDHDDHEDNDKINDSEGMDPERLKAFNVRTAPRGRGWG</sequence>
<accession>A0A8B9SR86</accession>
<feature type="compositionally biased region" description="Low complexity" evidence="1">
    <location>
        <begin position="201"/>
        <end position="212"/>
    </location>
</feature>
<reference evidence="2" key="3">
    <citation type="submission" date="2025-09" db="UniProtKB">
        <authorList>
            <consortium name="Ensembl"/>
        </authorList>
    </citation>
    <scope>IDENTIFICATION</scope>
</reference>
<feature type="compositionally biased region" description="Low complexity" evidence="1">
    <location>
        <begin position="41"/>
        <end position="60"/>
    </location>
</feature>
<evidence type="ECO:0000313" key="2">
    <source>
        <dbReference type="Ensembl" id="ENSAPLP00020009907.1"/>
    </source>
</evidence>